<organism evidence="2 3">
    <name type="scientific">Leptospira ognonensis</name>
    <dbReference type="NCBI Taxonomy" id="2484945"/>
    <lineage>
        <taxon>Bacteria</taxon>
        <taxon>Pseudomonadati</taxon>
        <taxon>Spirochaetota</taxon>
        <taxon>Spirochaetia</taxon>
        <taxon>Leptospirales</taxon>
        <taxon>Leptospiraceae</taxon>
        <taxon>Leptospira</taxon>
    </lineage>
</organism>
<dbReference type="GO" id="GO:0032259">
    <property type="term" value="P:methylation"/>
    <property type="evidence" value="ECO:0007669"/>
    <property type="project" value="UniProtKB-KW"/>
</dbReference>
<feature type="domain" description="Methyltransferase type 12" evidence="1">
    <location>
        <begin position="58"/>
        <end position="147"/>
    </location>
</feature>
<dbReference type="OrthoDB" id="9808140at2"/>
<evidence type="ECO:0000313" key="2">
    <source>
        <dbReference type="EMBL" id="TGL60358.1"/>
    </source>
</evidence>
<evidence type="ECO:0000259" key="1">
    <source>
        <dbReference type="Pfam" id="PF08242"/>
    </source>
</evidence>
<dbReference type="Proteomes" id="UP000297693">
    <property type="component" value="Unassembled WGS sequence"/>
</dbReference>
<proteinExistence type="predicted"/>
<dbReference type="AlphaFoldDB" id="A0A4R9K6U1"/>
<dbReference type="Gene3D" id="3.40.50.150">
    <property type="entry name" value="Vaccinia Virus protein VP39"/>
    <property type="match status" value="1"/>
</dbReference>
<dbReference type="InterPro" id="IPR029063">
    <property type="entry name" value="SAM-dependent_MTases_sf"/>
</dbReference>
<dbReference type="PANTHER" id="PTHR43861">
    <property type="entry name" value="TRANS-ACONITATE 2-METHYLTRANSFERASE-RELATED"/>
    <property type="match status" value="1"/>
</dbReference>
<protein>
    <submittedName>
        <fullName evidence="2">Methyltransferase domain-containing protein</fullName>
    </submittedName>
</protein>
<keyword evidence="2" id="KW-0808">Transferase</keyword>
<dbReference type="InterPro" id="IPR013217">
    <property type="entry name" value="Methyltransf_12"/>
</dbReference>
<reference evidence="2" key="1">
    <citation type="journal article" date="2019" name="PLoS Negl. Trop. Dis.">
        <title>Revisiting the worldwide diversity of Leptospira species in the environment.</title>
        <authorList>
            <person name="Vincent A.T."/>
            <person name="Schiettekatte O."/>
            <person name="Bourhy P."/>
            <person name="Veyrier F.J."/>
            <person name="Picardeau M."/>
        </authorList>
    </citation>
    <scope>NUCLEOTIDE SEQUENCE [LARGE SCALE GENOMIC DNA]</scope>
    <source>
        <strain evidence="2">201702476</strain>
    </source>
</reference>
<dbReference type="Pfam" id="PF08242">
    <property type="entry name" value="Methyltransf_12"/>
    <property type="match status" value="1"/>
</dbReference>
<evidence type="ECO:0000313" key="3">
    <source>
        <dbReference type="Proteomes" id="UP000297693"/>
    </source>
</evidence>
<dbReference type="EMBL" id="RQGD01000022">
    <property type="protein sequence ID" value="TGL60358.1"/>
    <property type="molecule type" value="Genomic_DNA"/>
</dbReference>
<dbReference type="SUPFAM" id="SSF53335">
    <property type="entry name" value="S-adenosyl-L-methionine-dependent methyltransferases"/>
    <property type="match status" value="1"/>
</dbReference>
<dbReference type="CDD" id="cd02440">
    <property type="entry name" value="AdoMet_MTases"/>
    <property type="match status" value="1"/>
</dbReference>
<dbReference type="PANTHER" id="PTHR43861:SF1">
    <property type="entry name" value="TRANS-ACONITATE 2-METHYLTRANSFERASE"/>
    <property type="match status" value="1"/>
</dbReference>
<accession>A0A4R9K6U1</accession>
<sequence>MTQENPFLRFSRVPEPELMEEKEQVEAYAKANFEETHDSIVRSLLNHLPPRFIPASVLDLGAGPGDMTGRLLNQFPNSHLTALDGSLSMIAHNKSYVSKLLPNASVEWLSTKLQEFIPVSSYELIFSNSLLHHLSDPFDFWSAIQRSSDENSFLFICDLLRPTSFQLAKNLVDVYAMGENEILRNDFYNSLLASYTLDEVEAMLRTLRLDHKLKLDQITDRHWICYSRQLN</sequence>
<keyword evidence="3" id="KW-1185">Reference proteome</keyword>
<dbReference type="GO" id="GO:0008168">
    <property type="term" value="F:methyltransferase activity"/>
    <property type="evidence" value="ECO:0007669"/>
    <property type="project" value="UniProtKB-KW"/>
</dbReference>
<name>A0A4R9K6U1_9LEPT</name>
<comment type="caution">
    <text evidence="2">The sequence shown here is derived from an EMBL/GenBank/DDBJ whole genome shotgun (WGS) entry which is preliminary data.</text>
</comment>
<gene>
    <name evidence="2" type="ORF">EHQ58_07640</name>
</gene>
<keyword evidence="2" id="KW-0489">Methyltransferase</keyword>
<dbReference type="RefSeq" id="WP_135623282.1">
    <property type="nucleotide sequence ID" value="NZ_RQGD01000022.1"/>
</dbReference>